<dbReference type="EMBL" id="MHSW01000032">
    <property type="protein sequence ID" value="OHA50614.1"/>
    <property type="molecule type" value="Genomic_DNA"/>
</dbReference>
<dbReference type="Proteomes" id="UP000176951">
    <property type="component" value="Unassembled WGS sequence"/>
</dbReference>
<gene>
    <name evidence="2" type="ORF">A3A97_04140</name>
</gene>
<proteinExistence type="predicted"/>
<name>A0A1G2PQL6_9BACT</name>
<comment type="caution">
    <text evidence="2">The sequence shown here is derived from an EMBL/GenBank/DDBJ whole genome shotgun (WGS) entry which is preliminary data.</text>
</comment>
<evidence type="ECO:0000313" key="2">
    <source>
        <dbReference type="EMBL" id="OHA50614.1"/>
    </source>
</evidence>
<sequence length="72" mass="7999">MVASSARQSTGRFLGTGGAIVRQQQSADAQATAKHCSRTEAKLRITEVLPGVPTRHRQDETREKPFNKFFLQ</sequence>
<protein>
    <submittedName>
        <fullName evidence="2">Uncharacterized protein</fullName>
    </submittedName>
</protein>
<organism evidence="2 3">
    <name type="scientific">Candidatus Terrybacteria bacterium RIFCSPLOWO2_01_FULL_40_23</name>
    <dbReference type="NCBI Taxonomy" id="1802366"/>
    <lineage>
        <taxon>Bacteria</taxon>
        <taxon>Candidatus Terryibacteriota</taxon>
    </lineage>
</organism>
<dbReference type="AlphaFoldDB" id="A0A1G2PQL6"/>
<feature type="compositionally biased region" description="Basic and acidic residues" evidence="1">
    <location>
        <begin position="56"/>
        <end position="66"/>
    </location>
</feature>
<evidence type="ECO:0000313" key="3">
    <source>
        <dbReference type="Proteomes" id="UP000176951"/>
    </source>
</evidence>
<evidence type="ECO:0000256" key="1">
    <source>
        <dbReference type="SAM" id="MobiDB-lite"/>
    </source>
</evidence>
<accession>A0A1G2PQL6</accession>
<reference evidence="2 3" key="1">
    <citation type="journal article" date="2016" name="Nat. Commun.">
        <title>Thousands of microbial genomes shed light on interconnected biogeochemical processes in an aquifer system.</title>
        <authorList>
            <person name="Anantharaman K."/>
            <person name="Brown C.T."/>
            <person name="Hug L.A."/>
            <person name="Sharon I."/>
            <person name="Castelle C.J."/>
            <person name="Probst A.J."/>
            <person name="Thomas B.C."/>
            <person name="Singh A."/>
            <person name="Wilkins M.J."/>
            <person name="Karaoz U."/>
            <person name="Brodie E.L."/>
            <person name="Williams K.H."/>
            <person name="Hubbard S.S."/>
            <person name="Banfield J.F."/>
        </authorList>
    </citation>
    <scope>NUCLEOTIDE SEQUENCE [LARGE SCALE GENOMIC DNA]</scope>
</reference>
<feature type="region of interest" description="Disordered" evidence="1">
    <location>
        <begin position="51"/>
        <end position="72"/>
    </location>
</feature>